<evidence type="ECO:0000313" key="3">
    <source>
        <dbReference type="Proteomes" id="UP001596012"/>
    </source>
</evidence>
<comment type="caution">
    <text evidence="2">The sequence shown here is derived from an EMBL/GenBank/DDBJ whole genome shotgun (WGS) entry which is preliminary data.</text>
</comment>
<dbReference type="SUPFAM" id="SSF51905">
    <property type="entry name" value="FAD/NAD(P)-binding domain"/>
    <property type="match status" value="1"/>
</dbReference>
<sequence length="421" mass="45577">MVPDIGIVGAGVAGMHLGVLLRRGDIDVTVYADRSADELARSRLLNAVMHHQGTLDREKRLGVGHWDGDRLGWRHRYQNVHGPDDARYSAAVPGASLALDYRVYLPALMADFEQLGGRLVVRPVQLDELDAVSRRHDLLVVATGRGGMQLLFPVRADVAQRAGAGRTICAALVTGVSRPDPEGVTLSHAVGVGELIEFPLLTAQGMVTALLFESLPGGPADDLAGLSPAADQKTFDARLLSALESHYPATHERVDARSFESVSPQDTLQGAVAPVMRQDFARLTDGRPVIALGDAHVLIDPLTGQGANIASYSAEVLGEAIIDDLGFDDHFCRRVAARREHVLRAAFEWTNLALDAPAHLLNLHRAAVSSTDLASDLARRHPDPDLMWRTVATEQRVARYLRGFGITPGRTTTEDTRHDQT</sequence>
<name>A0ABV8YUH9_9ACTN</name>
<protein>
    <submittedName>
        <fullName evidence="2">Styrene monooxygenase/indole monooxygenase family protein</fullName>
    </submittedName>
</protein>
<accession>A0ABV8YUH9</accession>
<organism evidence="2 3">
    <name type="scientific">Streptomyces xiangluensis</name>
    <dbReference type="NCBI Taxonomy" id="2665720"/>
    <lineage>
        <taxon>Bacteria</taxon>
        <taxon>Bacillati</taxon>
        <taxon>Actinomycetota</taxon>
        <taxon>Actinomycetes</taxon>
        <taxon>Kitasatosporales</taxon>
        <taxon>Streptomycetaceae</taxon>
        <taxon>Streptomyces</taxon>
    </lineage>
</organism>
<dbReference type="InterPro" id="IPR036188">
    <property type="entry name" value="FAD/NAD-bd_sf"/>
</dbReference>
<gene>
    <name evidence="2" type="ORF">ACFPH6_20165</name>
</gene>
<proteinExistence type="predicted"/>
<keyword evidence="2" id="KW-0503">Monooxygenase</keyword>
<dbReference type="Proteomes" id="UP001596012">
    <property type="component" value="Unassembled WGS sequence"/>
</dbReference>
<evidence type="ECO:0000313" key="2">
    <source>
        <dbReference type="EMBL" id="MFC4466816.1"/>
    </source>
</evidence>
<reference evidence="3" key="1">
    <citation type="journal article" date="2019" name="Int. J. Syst. Evol. Microbiol.">
        <title>The Global Catalogue of Microorganisms (GCM) 10K type strain sequencing project: providing services to taxonomists for standard genome sequencing and annotation.</title>
        <authorList>
            <consortium name="The Broad Institute Genomics Platform"/>
            <consortium name="The Broad Institute Genome Sequencing Center for Infectious Disease"/>
            <person name="Wu L."/>
            <person name="Ma J."/>
        </authorList>
    </citation>
    <scope>NUCLEOTIDE SEQUENCE [LARGE SCALE GENOMIC DNA]</scope>
    <source>
        <strain evidence="3">DT43</strain>
    </source>
</reference>
<feature type="domain" description="Styrene monooxygenase StyA putative substrate binding" evidence="1">
    <location>
        <begin position="144"/>
        <end position="253"/>
    </location>
</feature>
<dbReference type="GO" id="GO:0004497">
    <property type="term" value="F:monooxygenase activity"/>
    <property type="evidence" value="ECO:0007669"/>
    <property type="project" value="UniProtKB-KW"/>
</dbReference>
<dbReference type="EMBL" id="JBHSFG010000030">
    <property type="protein sequence ID" value="MFC4466816.1"/>
    <property type="molecule type" value="Genomic_DNA"/>
</dbReference>
<dbReference type="InterPro" id="IPR041654">
    <property type="entry name" value="StyA_sbd"/>
</dbReference>
<dbReference type="Gene3D" id="3.50.50.60">
    <property type="entry name" value="FAD/NAD(P)-binding domain"/>
    <property type="match status" value="3"/>
</dbReference>
<dbReference type="Pfam" id="PF17885">
    <property type="entry name" value="Smoa_sbd"/>
    <property type="match status" value="1"/>
</dbReference>
<evidence type="ECO:0000259" key="1">
    <source>
        <dbReference type="Pfam" id="PF17885"/>
    </source>
</evidence>
<dbReference type="RefSeq" id="WP_386343587.1">
    <property type="nucleotide sequence ID" value="NZ_JBHSFG010000030.1"/>
</dbReference>
<keyword evidence="3" id="KW-1185">Reference proteome</keyword>
<keyword evidence="2" id="KW-0560">Oxidoreductase</keyword>